<evidence type="ECO:0000256" key="1">
    <source>
        <dbReference type="SAM" id="MobiDB-lite"/>
    </source>
</evidence>
<feature type="compositionally biased region" description="Low complexity" evidence="1">
    <location>
        <begin position="30"/>
        <end position="45"/>
    </location>
</feature>
<reference evidence="3" key="1">
    <citation type="journal article" date="2019" name="Int. J. Syst. Evol. Microbiol.">
        <title>The Global Catalogue of Microorganisms (GCM) 10K type strain sequencing project: providing services to taxonomists for standard genome sequencing and annotation.</title>
        <authorList>
            <consortium name="The Broad Institute Genomics Platform"/>
            <consortium name="The Broad Institute Genome Sequencing Center for Infectious Disease"/>
            <person name="Wu L."/>
            <person name="Ma J."/>
        </authorList>
    </citation>
    <scope>NUCLEOTIDE SEQUENCE [LARGE SCALE GENOMIC DNA]</scope>
    <source>
        <strain evidence="3">JCM 4253</strain>
    </source>
</reference>
<proteinExistence type="predicted"/>
<feature type="region of interest" description="Disordered" evidence="1">
    <location>
        <begin position="1"/>
        <end position="55"/>
    </location>
</feature>
<name>A0A919KGC2_9ACTN</name>
<evidence type="ECO:0000313" key="3">
    <source>
        <dbReference type="Proteomes" id="UP000619355"/>
    </source>
</evidence>
<organism evidence="2 3">
    <name type="scientific">Streptomyces capoamus</name>
    <dbReference type="NCBI Taxonomy" id="68183"/>
    <lineage>
        <taxon>Bacteria</taxon>
        <taxon>Bacillati</taxon>
        <taxon>Actinomycetota</taxon>
        <taxon>Actinomycetes</taxon>
        <taxon>Kitasatosporales</taxon>
        <taxon>Streptomycetaceae</taxon>
        <taxon>Streptomyces</taxon>
    </lineage>
</organism>
<sequence length="136" mass="14174">MKPARVIRGSRRCRGAAARGGHSGQGRGSGASKPWTATASAAAGRCGRRAESGPASAVWLTQQLGGDLSKASEIQRLPMTLAPKGFTVEQALALPAQWEAEAAERARQEERKALEEGGRAGRGVEPRARGGHGPRP</sequence>
<comment type="caution">
    <text evidence="2">The sequence shown here is derived from an EMBL/GenBank/DDBJ whole genome shotgun (WGS) entry which is preliminary data.</text>
</comment>
<protein>
    <submittedName>
        <fullName evidence="2">Uncharacterized protein</fullName>
    </submittedName>
</protein>
<feature type="region of interest" description="Disordered" evidence="1">
    <location>
        <begin position="103"/>
        <end position="136"/>
    </location>
</feature>
<dbReference type="AlphaFoldDB" id="A0A919KGC2"/>
<dbReference type="Proteomes" id="UP000619355">
    <property type="component" value="Unassembled WGS sequence"/>
</dbReference>
<keyword evidence="3" id="KW-1185">Reference proteome</keyword>
<gene>
    <name evidence="2" type="ORF">GCM10018980_77220</name>
</gene>
<feature type="compositionally biased region" description="Basic and acidic residues" evidence="1">
    <location>
        <begin position="103"/>
        <end position="128"/>
    </location>
</feature>
<evidence type="ECO:0000313" key="2">
    <source>
        <dbReference type="EMBL" id="GHG78478.1"/>
    </source>
</evidence>
<dbReference type="EMBL" id="BNBF01000056">
    <property type="protein sequence ID" value="GHG78478.1"/>
    <property type="molecule type" value="Genomic_DNA"/>
</dbReference>
<accession>A0A919KGC2</accession>